<organism evidence="1">
    <name type="scientific">Anguilla anguilla</name>
    <name type="common">European freshwater eel</name>
    <name type="synonym">Muraena anguilla</name>
    <dbReference type="NCBI Taxonomy" id="7936"/>
    <lineage>
        <taxon>Eukaryota</taxon>
        <taxon>Metazoa</taxon>
        <taxon>Chordata</taxon>
        <taxon>Craniata</taxon>
        <taxon>Vertebrata</taxon>
        <taxon>Euteleostomi</taxon>
        <taxon>Actinopterygii</taxon>
        <taxon>Neopterygii</taxon>
        <taxon>Teleostei</taxon>
        <taxon>Anguilliformes</taxon>
        <taxon>Anguillidae</taxon>
        <taxon>Anguilla</taxon>
    </lineage>
</organism>
<reference evidence="1" key="2">
    <citation type="journal article" date="2015" name="Fish Shellfish Immunol.">
        <title>Early steps in the European eel (Anguilla anguilla)-Vibrio vulnificus interaction in the gills: Role of the RtxA13 toxin.</title>
        <authorList>
            <person name="Callol A."/>
            <person name="Pajuelo D."/>
            <person name="Ebbesson L."/>
            <person name="Teles M."/>
            <person name="MacKenzie S."/>
            <person name="Amaro C."/>
        </authorList>
    </citation>
    <scope>NUCLEOTIDE SEQUENCE</scope>
</reference>
<evidence type="ECO:0000313" key="1">
    <source>
        <dbReference type="EMBL" id="JAH84587.1"/>
    </source>
</evidence>
<accession>A0A0E9W2K2</accession>
<dbReference type="EMBL" id="GBXM01023990">
    <property type="protein sequence ID" value="JAH84587.1"/>
    <property type="molecule type" value="Transcribed_RNA"/>
</dbReference>
<proteinExistence type="predicted"/>
<name>A0A0E9W2K2_ANGAN</name>
<dbReference type="AlphaFoldDB" id="A0A0E9W2K2"/>
<sequence>MCRQWPMHDSLVHFSPLVHLSIRAIAFTTLASLSIVRHTCFSSSRFHA</sequence>
<reference evidence="1" key="1">
    <citation type="submission" date="2014-11" db="EMBL/GenBank/DDBJ databases">
        <authorList>
            <person name="Amaro Gonzalez C."/>
        </authorList>
    </citation>
    <scope>NUCLEOTIDE SEQUENCE</scope>
</reference>
<protein>
    <submittedName>
        <fullName evidence="1">Uncharacterized protein</fullName>
    </submittedName>
</protein>